<evidence type="ECO:0000256" key="1">
    <source>
        <dbReference type="SAM" id="Phobius"/>
    </source>
</evidence>
<evidence type="ECO:0000313" key="3">
    <source>
        <dbReference type="Proteomes" id="UP001300763"/>
    </source>
</evidence>
<feature type="transmembrane region" description="Helical" evidence="1">
    <location>
        <begin position="68"/>
        <end position="88"/>
    </location>
</feature>
<feature type="transmembrane region" description="Helical" evidence="1">
    <location>
        <begin position="12"/>
        <end position="36"/>
    </location>
</feature>
<reference evidence="2 3" key="1">
    <citation type="submission" date="2023-02" db="EMBL/GenBank/DDBJ databases">
        <title>Genome sequencing required for Actinomycetospora new species description.</title>
        <authorList>
            <person name="Saimee Y."/>
            <person name="Duangmal K."/>
        </authorList>
    </citation>
    <scope>NUCLEOTIDE SEQUENCE [LARGE SCALE GENOMIC DNA]</scope>
    <source>
        <strain evidence="2 3">DW7H6</strain>
    </source>
</reference>
<dbReference type="RefSeq" id="WP_274202441.1">
    <property type="nucleotide sequence ID" value="NZ_JAQZAO010000010.1"/>
</dbReference>
<name>A0ABT5T106_9PSEU</name>
<dbReference type="EMBL" id="JAQZAO010000010">
    <property type="protein sequence ID" value="MDD7967907.1"/>
    <property type="molecule type" value="Genomic_DNA"/>
</dbReference>
<feature type="transmembrane region" description="Helical" evidence="1">
    <location>
        <begin position="94"/>
        <end position="114"/>
    </location>
</feature>
<keyword evidence="1" id="KW-0812">Transmembrane</keyword>
<keyword evidence="1" id="KW-0472">Membrane</keyword>
<organism evidence="2 3">
    <name type="scientific">Actinomycetospora lemnae</name>
    <dbReference type="NCBI Taxonomy" id="3019891"/>
    <lineage>
        <taxon>Bacteria</taxon>
        <taxon>Bacillati</taxon>
        <taxon>Actinomycetota</taxon>
        <taxon>Actinomycetes</taxon>
        <taxon>Pseudonocardiales</taxon>
        <taxon>Pseudonocardiaceae</taxon>
        <taxon>Actinomycetospora</taxon>
    </lineage>
</organism>
<feature type="transmembrane region" description="Helical" evidence="1">
    <location>
        <begin position="42"/>
        <end position="61"/>
    </location>
</feature>
<sequence>MTAVLRTPRALLVDLLVALLAVQYVVFVATGSAWLVADPRDMAGFGLAVVAVAAIASVSVVPLGTPALVIAGGSTFVIGVVALVWGLVPTLGPVLVAVFVASVVVTWLLTVVALRADQQRGASRGRVRA</sequence>
<protein>
    <submittedName>
        <fullName evidence="2">Uncharacterized protein</fullName>
    </submittedName>
</protein>
<accession>A0ABT5T106</accession>
<keyword evidence="1" id="KW-1133">Transmembrane helix</keyword>
<proteinExistence type="predicted"/>
<comment type="caution">
    <text evidence="2">The sequence shown here is derived from an EMBL/GenBank/DDBJ whole genome shotgun (WGS) entry which is preliminary data.</text>
</comment>
<gene>
    <name evidence="2" type="ORF">PGB27_21405</name>
</gene>
<dbReference type="Proteomes" id="UP001300763">
    <property type="component" value="Unassembled WGS sequence"/>
</dbReference>
<keyword evidence="3" id="KW-1185">Reference proteome</keyword>
<evidence type="ECO:0000313" key="2">
    <source>
        <dbReference type="EMBL" id="MDD7967907.1"/>
    </source>
</evidence>